<reference evidence="4" key="1">
    <citation type="submission" date="2023-07" db="EMBL/GenBank/DDBJ databases">
        <authorList>
            <consortium name="CYATHOMIX"/>
        </authorList>
    </citation>
    <scope>NUCLEOTIDE SEQUENCE</scope>
    <source>
        <strain evidence="4">N/A</strain>
    </source>
</reference>
<evidence type="ECO:0000313" key="4">
    <source>
        <dbReference type="EMBL" id="CAJ0588563.1"/>
    </source>
</evidence>
<comment type="caution">
    <text evidence="4">The sequence shown here is derived from an EMBL/GenBank/DDBJ whole genome shotgun (WGS) entry which is preliminary data.</text>
</comment>
<proteinExistence type="predicted"/>
<keyword evidence="5" id="KW-1185">Reference proteome</keyword>
<dbReference type="Gene3D" id="1.10.287.1490">
    <property type="match status" value="1"/>
</dbReference>
<feature type="region of interest" description="Disordered" evidence="2">
    <location>
        <begin position="439"/>
        <end position="480"/>
    </location>
</feature>
<dbReference type="Proteomes" id="UP001176961">
    <property type="component" value="Unassembled WGS sequence"/>
</dbReference>
<dbReference type="InterPro" id="IPR049372">
    <property type="entry name" value="PPP1R21_C"/>
</dbReference>
<dbReference type="InterPro" id="IPR019343">
    <property type="entry name" value="PPP1R21_N"/>
</dbReference>
<evidence type="ECO:0000313" key="5">
    <source>
        <dbReference type="Proteomes" id="UP001176961"/>
    </source>
</evidence>
<dbReference type="GO" id="GO:0016020">
    <property type="term" value="C:membrane"/>
    <property type="evidence" value="ECO:0007669"/>
    <property type="project" value="TreeGrafter"/>
</dbReference>
<dbReference type="Pfam" id="PF21636">
    <property type="entry name" value="PPP1R21_C"/>
    <property type="match status" value="1"/>
</dbReference>
<dbReference type="GO" id="GO:0005769">
    <property type="term" value="C:early endosome"/>
    <property type="evidence" value="ECO:0007669"/>
    <property type="project" value="TreeGrafter"/>
</dbReference>
<evidence type="ECO:0000259" key="3">
    <source>
        <dbReference type="SMART" id="SM01254"/>
    </source>
</evidence>
<evidence type="ECO:0000256" key="2">
    <source>
        <dbReference type="SAM" id="MobiDB-lite"/>
    </source>
</evidence>
<feature type="region of interest" description="Disordered" evidence="2">
    <location>
        <begin position="657"/>
        <end position="680"/>
    </location>
</feature>
<evidence type="ECO:0000256" key="1">
    <source>
        <dbReference type="SAM" id="Coils"/>
    </source>
</evidence>
<feature type="compositionally biased region" description="Polar residues" evidence="2">
    <location>
        <begin position="465"/>
        <end position="474"/>
    </location>
</feature>
<dbReference type="InterPro" id="IPR040024">
    <property type="entry name" value="PPP1R21"/>
</dbReference>
<gene>
    <name evidence="4" type="ORF">CYNAS_LOCUS546</name>
</gene>
<dbReference type="PANTHER" id="PTHR21448:SF0">
    <property type="entry name" value="PROTEIN PHOSPHATASE 1 REGULATORY SUBUNIT 21"/>
    <property type="match status" value="1"/>
</dbReference>
<name>A0AA36GF17_CYLNA</name>
<accession>A0AA36GF17</accession>
<feature type="domain" description="Protein phosphatase 1 regulatory subunit 21 N-terminal" evidence="3">
    <location>
        <begin position="17"/>
        <end position="129"/>
    </location>
</feature>
<feature type="coiled-coil region" evidence="1">
    <location>
        <begin position="37"/>
        <end position="64"/>
    </location>
</feature>
<keyword evidence="1" id="KW-0175">Coiled coil</keyword>
<dbReference type="AlphaFoldDB" id="A0AA36GF17"/>
<feature type="compositionally biased region" description="Basic and acidic residues" evidence="2">
    <location>
        <begin position="167"/>
        <end position="182"/>
    </location>
</feature>
<dbReference type="SMART" id="SM01254">
    <property type="entry name" value="KLRAQ"/>
    <property type="match status" value="1"/>
</dbReference>
<dbReference type="PANTHER" id="PTHR21448">
    <property type="entry name" value="SMOOTH MUSCLE MYOSIN HEAVY CHAIN-RELATED"/>
    <property type="match status" value="1"/>
</dbReference>
<feature type="region of interest" description="Disordered" evidence="2">
    <location>
        <begin position="167"/>
        <end position="186"/>
    </location>
</feature>
<feature type="compositionally biased region" description="Acidic residues" evidence="2">
    <location>
        <begin position="455"/>
        <end position="464"/>
    </location>
</feature>
<dbReference type="EMBL" id="CATQJL010000001">
    <property type="protein sequence ID" value="CAJ0588563.1"/>
    <property type="molecule type" value="Genomic_DNA"/>
</dbReference>
<dbReference type="Pfam" id="PF10205">
    <property type="entry name" value="KLRAQ"/>
    <property type="match status" value="1"/>
</dbReference>
<sequence>MSVSSVSFNTDVNVRYERLSTEYAKLRSHVKVLSEGVISERKKNEAFIERIQELEMQLHKVIAENESLAFRNDQLVKRVESLQGELDAANHCRVGSVKKVKLKKSKDAKELLAEIAVLGERIAVMEEELQNKIKQNEELNGKMSELEEHHAREIAALSAEFARKLEEAESHKAKEHKPERPVKSVRPLEQSVEIRSILTESSSPTPPPINEAYLQIAESTRNSLKGLSTLFELLYQRTQVYPFDASMELVPNHIKKLSSELATCSQLFGHPVEVVERCIQKAEFQGSTDVSDLQNALSAVVRHCKIMMLELLKRLAVEESKITWCDSQLEKLNNTWYANMCRLVTTIDMISSALASISSNDHDGGEKLCIALEEGVAVVKELESTFCTRWTIESRFPTANKKICCIGTATVHCLSRLVVEVGKMSARIHAINGLILEDEKAPQPSANGVPNEGNPFDDECDDDTVTQPGSPTSKEWSRASIGVDTSDLLGSFESVGACVSDSPTSSRKEDPSAEQMINSLKARVNTLESEKEGYMVDLSLLRRKLENLGAKENSDGSPSEVDMLKQVNRERLLGMMDNLQMAECAMNYYKGECEILLRKYYLCEEKKRELEETVRDMRRELTALTDELAIVRRGYDDQLSQMTEHVAELNGKLAGIERERSEQKVPATPQRSGLKSLFLK</sequence>
<protein>
    <recommendedName>
        <fullName evidence="3">Protein phosphatase 1 regulatory subunit 21 N-terminal domain-containing protein</fullName>
    </recommendedName>
</protein>
<organism evidence="4 5">
    <name type="scientific">Cylicocyclus nassatus</name>
    <name type="common">Nematode worm</name>
    <dbReference type="NCBI Taxonomy" id="53992"/>
    <lineage>
        <taxon>Eukaryota</taxon>
        <taxon>Metazoa</taxon>
        <taxon>Ecdysozoa</taxon>
        <taxon>Nematoda</taxon>
        <taxon>Chromadorea</taxon>
        <taxon>Rhabditida</taxon>
        <taxon>Rhabditina</taxon>
        <taxon>Rhabditomorpha</taxon>
        <taxon>Strongyloidea</taxon>
        <taxon>Strongylidae</taxon>
        <taxon>Cylicocyclus</taxon>
    </lineage>
</organism>